<dbReference type="GO" id="GO:0030170">
    <property type="term" value="F:pyridoxal phosphate binding"/>
    <property type="evidence" value="ECO:0007669"/>
    <property type="project" value="InterPro"/>
</dbReference>
<dbReference type="Gene3D" id="3.90.1150.10">
    <property type="entry name" value="Aspartate Aminotransferase, domain 1"/>
    <property type="match status" value="1"/>
</dbReference>
<reference evidence="6 7" key="1">
    <citation type="submission" date="2018-06" db="EMBL/GenBank/DDBJ databases">
        <title>Extensive metabolic versatility and redundancy in microbially diverse, dynamic hydrothermal sediments.</title>
        <authorList>
            <person name="Dombrowski N."/>
            <person name="Teske A."/>
            <person name="Baker B.J."/>
        </authorList>
    </citation>
    <scope>NUCLEOTIDE SEQUENCE [LARGE SCALE GENOMIC DNA]</scope>
    <source>
        <strain evidence="6">B3_G15</strain>
    </source>
</reference>
<comment type="caution">
    <text evidence="6">The sequence shown here is derived from an EMBL/GenBank/DDBJ whole genome shotgun (WGS) entry which is preliminary data.</text>
</comment>
<dbReference type="PIRSF" id="PIRSF000521">
    <property type="entry name" value="Transaminase_4ab_Lys_Orn"/>
    <property type="match status" value="1"/>
</dbReference>
<dbReference type="InterPro" id="IPR049704">
    <property type="entry name" value="Aminotrans_3_PPA_site"/>
</dbReference>
<dbReference type="InterPro" id="IPR015421">
    <property type="entry name" value="PyrdxlP-dep_Trfase_major"/>
</dbReference>
<gene>
    <name evidence="6" type="ORF">DRJ04_05885</name>
</gene>
<dbReference type="FunFam" id="3.40.640.10:FF:000004">
    <property type="entry name" value="Acetylornithine aminotransferase"/>
    <property type="match status" value="1"/>
</dbReference>
<dbReference type="InterPro" id="IPR015422">
    <property type="entry name" value="PyrdxlP-dep_Trfase_small"/>
</dbReference>
<evidence type="ECO:0000313" key="6">
    <source>
        <dbReference type="EMBL" id="RLE12611.1"/>
    </source>
</evidence>
<keyword evidence="4 5" id="KW-0663">Pyridoxal phosphate</keyword>
<comment type="cofactor">
    <cofactor evidence="1">
        <name>pyridoxal 5'-phosphate</name>
        <dbReference type="ChEBI" id="CHEBI:597326"/>
    </cofactor>
</comment>
<dbReference type="InterPro" id="IPR050103">
    <property type="entry name" value="Class-III_PLP-dep_AT"/>
</dbReference>
<evidence type="ECO:0000256" key="2">
    <source>
        <dbReference type="ARBA" id="ARBA00022576"/>
    </source>
</evidence>
<evidence type="ECO:0000256" key="1">
    <source>
        <dbReference type="ARBA" id="ARBA00001933"/>
    </source>
</evidence>
<sequence length="433" mass="48133">MSMDLNGIKKQYENFILKPVVNKIAIRKGKGVRLIDTSGKEYLDFTTGGGVSLLGYNNEYTDYVKERVEKQIENITHINHYIYYSEAVAELAEKLAEITPGNLRKMFFCNSGSEAIEGAMRTVRKYKRKFELIGLQRGFVGRTMGAVSLTGLSKNKRKIGPLLPGVHHIPAPYCFRCSLKHTYPKCELACTEYVEDFLKYGTCGDVAAVFFEPILGDGGVIVPPNGYFEKLIEICKRHDIAVVADEALTGLGRTGKIFAVEHWGIQPDIMVLGKSLGGGFPLAAFVVTDRVADVFEYEDFSSTAGGNPVACVAGLATIELIQREGLCERAAKLGEYLINELQHLASAFGIVGEVRGKGLFIGIEIVEEENRYPAPQKAEEIKRLMMEKGFLFDIFGESTLRLTPPLIIEREHLDQFAETFNSVLKQVTSHECY</sequence>
<dbReference type="InterPro" id="IPR015424">
    <property type="entry name" value="PyrdxlP-dep_Trfase"/>
</dbReference>
<evidence type="ECO:0000256" key="4">
    <source>
        <dbReference type="ARBA" id="ARBA00022898"/>
    </source>
</evidence>
<evidence type="ECO:0000313" key="7">
    <source>
        <dbReference type="Proteomes" id="UP000280417"/>
    </source>
</evidence>
<dbReference type="SUPFAM" id="SSF53383">
    <property type="entry name" value="PLP-dependent transferases"/>
    <property type="match status" value="1"/>
</dbReference>
<evidence type="ECO:0000256" key="5">
    <source>
        <dbReference type="RuleBase" id="RU003560"/>
    </source>
</evidence>
<dbReference type="AlphaFoldDB" id="A0A662DE71"/>
<dbReference type="Proteomes" id="UP000280417">
    <property type="component" value="Unassembled WGS sequence"/>
</dbReference>
<comment type="similarity">
    <text evidence="5">Belongs to the class-III pyridoxal-phosphate-dependent aminotransferase family.</text>
</comment>
<dbReference type="Gene3D" id="3.40.640.10">
    <property type="entry name" value="Type I PLP-dependent aspartate aminotransferase-like (Major domain)"/>
    <property type="match status" value="1"/>
</dbReference>
<organism evidence="6 7">
    <name type="scientific">Aerophobetes bacterium</name>
    <dbReference type="NCBI Taxonomy" id="2030807"/>
    <lineage>
        <taxon>Bacteria</taxon>
        <taxon>Candidatus Aerophobota</taxon>
    </lineage>
</organism>
<evidence type="ECO:0000256" key="3">
    <source>
        <dbReference type="ARBA" id="ARBA00022679"/>
    </source>
</evidence>
<protein>
    <submittedName>
        <fullName evidence="6">Aspartate aminotransferase family protein</fullName>
    </submittedName>
</protein>
<dbReference type="CDD" id="cd00610">
    <property type="entry name" value="OAT_like"/>
    <property type="match status" value="1"/>
</dbReference>
<dbReference type="PANTHER" id="PTHR11986:SF79">
    <property type="entry name" value="ACETYLORNITHINE AMINOTRANSFERASE, MITOCHONDRIAL"/>
    <property type="match status" value="1"/>
</dbReference>
<proteinExistence type="inferred from homology"/>
<dbReference type="GO" id="GO:0042802">
    <property type="term" value="F:identical protein binding"/>
    <property type="evidence" value="ECO:0007669"/>
    <property type="project" value="TreeGrafter"/>
</dbReference>
<accession>A0A662DE71</accession>
<name>A0A662DE71_UNCAE</name>
<dbReference type="Pfam" id="PF00202">
    <property type="entry name" value="Aminotran_3"/>
    <property type="match status" value="1"/>
</dbReference>
<dbReference type="PANTHER" id="PTHR11986">
    <property type="entry name" value="AMINOTRANSFERASE CLASS III"/>
    <property type="match status" value="1"/>
</dbReference>
<keyword evidence="3 6" id="KW-0808">Transferase</keyword>
<dbReference type="GO" id="GO:0008483">
    <property type="term" value="F:transaminase activity"/>
    <property type="evidence" value="ECO:0007669"/>
    <property type="project" value="UniProtKB-KW"/>
</dbReference>
<dbReference type="InterPro" id="IPR005814">
    <property type="entry name" value="Aminotrans_3"/>
</dbReference>
<dbReference type="EMBL" id="QMQA01000152">
    <property type="protein sequence ID" value="RLE12611.1"/>
    <property type="molecule type" value="Genomic_DNA"/>
</dbReference>
<dbReference type="PROSITE" id="PS00600">
    <property type="entry name" value="AA_TRANSFER_CLASS_3"/>
    <property type="match status" value="1"/>
</dbReference>
<keyword evidence="2 6" id="KW-0032">Aminotransferase</keyword>